<evidence type="ECO:0000313" key="2">
    <source>
        <dbReference type="Proteomes" id="UP000469724"/>
    </source>
</evidence>
<dbReference type="EMBL" id="JAAGRQ010000002">
    <property type="protein sequence ID" value="NDY55217.1"/>
    <property type="molecule type" value="Genomic_DNA"/>
</dbReference>
<dbReference type="Gene3D" id="2.40.10.10">
    <property type="entry name" value="Trypsin-like serine proteases"/>
    <property type="match status" value="2"/>
</dbReference>
<dbReference type="Proteomes" id="UP000469724">
    <property type="component" value="Unassembled WGS sequence"/>
</dbReference>
<dbReference type="Pfam" id="PF13365">
    <property type="entry name" value="Trypsin_2"/>
    <property type="match status" value="1"/>
</dbReference>
<evidence type="ECO:0000313" key="1">
    <source>
        <dbReference type="EMBL" id="NDY55217.1"/>
    </source>
</evidence>
<gene>
    <name evidence="1" type="ORF">G3N56_00460</name>
</gene>
<accession>A0A7K3NGL0</accession>
<proteinExistence type="predicted"/>
<sequence>MTTLRILVSRAVAKLRYRPGAWSVAALGLALIGAALTVEAVPSSAAQPSQETADVLEHDIQMLEALRGESPCAIREALGRRAATFRRVQADGSQGGNAVIEAATVMVLVLEPELVLGTGFFVTPDTLVTNYHVAGKSESVIVISKGVARPVVGKVIAATAADGRDYAIVRVEPQEAATASLPLCPRVDKTEKVGTWGFPGVISREDPKFIKLMEGDMTAVPEAVYSEGVVNVVHETTPPQILHTAVTSHGNSGGPLVNAAGCVVGINTYIQEDDMSYRQTSVALGAGDLADFLISKGVSPSLSR</sequence>
<protein>
    <submittedName>
        <fullName evidence="1">Trypsin-like peptidase domain-containing protein</fullName>
    </submittedName>
</protein>
<dbReference type="AlphaFoldDB" id="A0A7K3NGL0"/>
<keyword evidence="2" id="KW-1185">Reference proteome</keyword>
<dbReference type="InterPro" id="IPR009003">
    <property type="entry name" value="Peptidase_S1_PA"/>
</dbReference>
<dbReference type="RefSeq" id="WP_163300275.1">
    <property type="nucleotide sequence ID" value="NZ_JAAGRQ010000002.1"/>
</dbReference>
<comment type="caution">
    <text evidence="1">The sequence shown here is derived from an EMBL/GenBank/DDBJ whole genome shotgun (WGS) entry which is preliminary data.</text>
</comment>
<organism evidence="1 2">
    <name type="scientific">Desulfolutivibrio sulfodismutans</name>
    <dbReference type="NCBI Taxonomy" id="63561"/>
    <lineage>
        <taxon>Bacteria</taxon>
        <taxon>Pseudomonadati</taxon>
        <taxon>Thermodesulfobacteriota</taxon>
        <taxon>Desulfovibrionia</taxon>
        <taxon>Desulfovibrionales</taxon>
        <taxon>Desulfovibrionaceae</taxon>
        <taxon>Desulfolutivibrio</taxon>
    </lineage>
</organism>
<dbReference type="InterPro" id="IPR043504">
    <property type="entry name" value="Peptidase_S1_PA_chymotrypsin"/>
</dbReference>
<dbReference type="SUPFAM" id="SSF50494">
    <property type="entry name" value="Trypsin-like serine proteases"/>
    <property type="match status" value="1"/>
</dbReference>
<reference evidence="1 2" key="1">
    <citation type="submission" date="2020-02" db="EMBL/GenBank/DDBJ databases">
        <title>Comparative genomics of sulfur disproportionating microorganisms.</title>
        <authorList>
            <person name="Ward L.M."/>
            <person name="Bertran E."/>
            <person name="Johnston D.T."/>
        </authorList>
    </citation>
    <scope>NUCLEOTIDE SEQUENCE [LARGE SCALE GENOMIC DNA]</scope>
    <source>
        <strain evidence="1 2">DSM 3696</strain>
    </source>
</reference>
<name>A0A7K3NGL0_9BACT</name>